<evidence type="ECO:0000313" key="3">
    <source>
        <dbReference type="EMBL" id="CAJ1969290.1"/>
    </source>
</evidence>
<sequence length="566" mass="63980">MEVEQEHITVDDCYKYLAMIPRGLHQSIASSLLKNMNPDTRIEYLGEEEGDGILTQTLDKLQEKNTNNIQKVKANRASMDWFHRPVGTIPLHSKFHVSLGYTSNGKSSWTCPGQVSGSMWMMVQTRRRQLMTSRCIGPLLSTIVHGKIFERQEPVLSKSEMVSRIGDWSTKPPSNEESSSSTDKSSYRRNFDRALNLWKEHVKRIWKSRMPQQAYNELMERIETNKLRFRMSNVRENADLPYTRTEFLQSLMEDYGDTLIPYYDDWKVDLTNFDVEVLVVVMANGAFSLGISLQPYSSHGSKSFAIGGVPPDVTPPYIGGDVLSGVVRLRPTTAHLMLELAELKPYEMVLDPCAGIGTIPVEAEHYYWNKQQHQHRAIGIGGDIVVNHESICSAAFALENIARQQDVEADDNKNKNFSRLSVAWDAALLPLRSGIVDAVVSDLPFGKMCLSASAVEQLLPLVMVQCARVLVPKTGRMVLLCGSPDAVLRALERCPQYWKQPCTMVAPVNIGGLLAWMLRVERSDAVFDETESKSSTRNLEKIRGMTKKRDNRRKHSSKKRRIQSKS</sequence>
<dbReference type="AlphaFoldDB" id="A0AAD2GC98"/>
<accession>A0AAD2GC98</accession>
<dbReference type="EMBL" id="CAKOGP040002424">
    <property type="protein sequence ID" value="CAJ1969290.1"/>
    <property type="molecule type" value="Genomic_DNA"/>
</dbReference>
<reference evidence="3" key="1">
    <citation type="submission" date="2023-08" db="EMBL/GenBank/DDBJ databases">
        <authorList>
            <person name="Audoor S."/>
            <person name="Bilcke G."/>
        </authorList>
    </citation>
    <scope>NUCLEOTIDE SEQUENCE</scope>
</reference>
<feature type="compositionally biased region" description="Basic residues" evidence="1">
    <location>
        <begin position="544"/>
        <end position="566"/>
    </location>
</feature>
<feature type="region of interest" description="Disordered" evidence="1">
    <location>
        <begin position="163"/>
        <end position="185"/>
    </location>
</feature>
<keyword evidence="4" id="KW-1185">Reference proteome</keyword>
<dbReference type="GO" id="GO:0030488">
    <property type="term" value="P:tRNA methylation"/>
    <property type="evidence" value="ECO:0007669"/>
    <property type="project" value="TreeGrafter"/>
</dbReference>
<dbReference type="SUPFAM" id="SSF53335">
    <property type="entry name" value="S-adenosyl-L-methionine-dependent methyltransferases"/>
    <property type="match status" value="1"/>
</dbReference>
<dbReference type="GO" id="GO:0016423">
    <property type="term" value="F:tRNA (guanine) methyltransferase activity"/>
    <property type="evidence" value="ECO:0007669"/>
    <property type="project" value="TreeGrafter"/>
</dbReference>
<feature type="domain" description="Ribosomal RNA large subunit methyltransferase K/L-like methyltransferase" evidence="2">
    <location>
        <begin position="328"/>
        <end position="493"/>
    </location>
</feature>
<comment type="caution">
    <text evidence="3">The sequence shown here is derived from an EMBL/GenBank/DDBJ whole genome shotgun (WGS) entry which is preliminary data.</text>
</comment>
<dbReference type="Proteomes" id="UP001295423">
    <property type="component" value="Unassembled WGS sequence"/>
</dbReference>
<proteinExistence type="predicted"/>
<feature type="compositionally biased region" description="Basic and acidic residues" evidence="1">
    <location>
        <begin position="529"/>
        <end position="543"/>
    </location>
</feature>
<evidence type="ECO:0000259" key="2">
    <source>
        <dbReference type="Pfam" id="PF01170"/>
    </source>
</evidence>
<protein>
    <recommendedName>
        <fullName evidence="2">Ribosomal RNA large subunit methyltransferase K/L-like methyltransferase domain-containing protein</fullName>
    </recommendedName>
</protein>
<gene>
    <name evidence="3" type="ORF">CYCCA115_LOCUS23631</name>
</gene>
<dbReference type="Gene3D" id="3.40.50.150">
    <property type="entry name" value="Vaccinia Virus protein VP39"/>
    <property type="match status" value="1"/>
</dbReference>
<dbReference type="Pfam" id="PF01170">
    <property type="entry name" value="UPF0020"/>
    <property type="match status" value="1"/>
</dbReference>
<name>A0AAD2GC98_9STRA</name>
<dbReference type="PANTHER" id="PTHR14911">
    <property type="entry name" value="THUMP DOMAIN-CONTAINING"/>
    <property type="match status" value="1"/>
</dbReference>
<evidence type="ECO:0000256" key="1">
    <source>
        <dbReference type="SAM" id="MobiDB-lite"/>
    </source>
</evidence>
<feature type="compositionally biased region" description="Low complexity" evidence="1">
    <location>
        <begin position="169"/>
        <end position="184"/>
    </location>
</feature>
<dbReference type="PANTHER" id="PTHR14911:SF13">
    <property type="entry name" value="TRNA (GUANINE(6)-N2)-METHYLTRANSFERASE THUMP3"/>
    <property type="match status" value="1"/>
</dbReference>
<dbReference type="InterPro" id="IPR029063">
    <property type="entry name" value="SAM-dependent_MTases_sf"/>
</dbReference>
<evidence type="ECO:0000313" key="4">
    <source>
        <dbReference type="Proteomes" id="UP001295423"/>
    </source>
</evidence>
<organism evidence="3 4">
    <name type="scientific">Cylindrotheca closterium</name>
    <dbReference type="NCBI Taxonomy" id="2856"/>
    <lineage>
        <taxon>Eukaryota</taxon>
        <taxon>Sar</taxon>
        <taxon>Stramenopiles</taxon>
        <taxon>Ochrophyta</taxon>
        <taxon>Bacillariophyta</taxon>
        <taxon>Bacillariophyceae</taxon>
        <taxon>Bacillariophycidae</taxon>
        <taxon>Bacillariales</taxon>
        <taxon>Bacillariaceae</taxon>
        <taxon>Cylindrotheca</taxon>
    </lineage>
</organism>
<dbReference type="InterPro" id="IPR000241">
    <property type="entry name" value="RlmKL-like_Mtase"/>
</dbReference>
<feature type="region of interest" description="Disordered" evidence="1">
    <location>
        <begin position="529"/>
        <end position="566"/>
    </location>
</feature>
<dbReference type="GO" id="GO:0043527">
    <property type="term" value="C:tRNA methyltransferase complex"/>
    <property type="evidence" value="ECO:0007669"/>
    <property type="project" value="UniProtKB-ARBA"/>
</dbReference>